<gene>
    <name evidence="1" type="ORF">POPTR_017G061501v4</name>
</gene>
<evidence type="ECO:0000313" key="2">
    <source>
        <dbReference type="Proteomes" id="UP000006729"/>
    </source>
</evidence>
<dbReference type="Proteomes" id="UP000006729">
    <property type="component" value="Chromosome 17"/>
</dbReference>
<name>A0ACC0RPI8_POPTR</name>
<proteinExistence type="predicted"/>
<accession>A0ACC0RPI8</accession>
<organism evidence="1 2">
    <name type="scientific">Populus trichocarpa</name>
    <name type="common">Western balsam poplar</name>
    <name type="synonym">Populus balsamifera subsp. trichocarpa</name>
    <dbReference type="NCBI Taxonomy" id="3694"/>
    <lineage>
        <taxon>Eukaryota</taxon>
        <taxon>Viridiplantae</taxon>
        <taxon>Streptophyta</taxon>
        <taxon>Embryophyta</taxon>
        <taxon>Tracheophyta</taxon>
        <taxon>Spermatophyta</taxon>
        <taxon>Magnoliopsida</taxon>
        <taxon>eudicotyledons</taxon>
        <taxon>Gunneridae</taxon>
        <taxon>Pentapetalae</taxon>
        <taxon>rosids</taxon>
        <taxon>fabids</taxon>
        <taxon>Malpighiales</taxon>
        <taxon>Salicaceae</taxon>
        <taxon>Saliceae</taxon>
        <taxon>Populus</taxon>
    </lineage>
</organism>
<evidence type="ECO:0000313" key="1">
    <source>
        <dbReference type="EMBL" id="KAI9379203.1"/>
    </source>
</evidence>
<dbReference type="EMBL" id="CM009306">
    <property type="protein sequence ID" value="KAI9379203.1"/>
    <property type="molecule type" value="Genomic_DNA"/>
</dbReference>
<reference evidence="1 2" key="1">
    <citation type="journal article" date="2006" name="Science">
        <title>The genome of black cottonwood, Populus trichocarpa (Torr. &amp; Gray).</title>
        <authorList>
            <person name="Tuskan G.A."/>
            <person name="Difazio S."/>
            <person name="Jansson S."/>
            <person name="Bohlmann J."/>
            <person name="Grigoriev I."/>
            <person name="Hellsten U."/>
            <person name="Putnam N."/>
            <person name="Ralph S."/>
            <person name="Rombauts S."/>
            <person name="Salamov A."/>
            <person name="Schein J."/>
            <person name="Sterck L."/>
            <person name="Aerts A."/>
            <person name="Bhalerao R.R."/>
            <person name="Bhalerao R.P."/>
            <person name="Blaudez D."/>
            <person name="Boerjan W."/>
            <person name="Brun A."/>
            <person name="Brunner A."/>
            <person name="Busov V."/>
            <person name="Campbell M."/>
            <person name="Carlson J."/>
            <person name="Chalot M."/>
            <person name="Chapman J."/>
            <person name="Chen G.L."/>
            <person name="Cooper D."/>
            <person name="Coutinho P.M."/>
            <person name="Couturier J."/>
            <person name="Covert S."/>
            <person name="Cronk Q."/>
            <person name="Cunningham R."/>
            <person name="Davis J."/>
            <person name="Degroeve S."/>
            <person name="Dejardin A."/>
            <person name="Depamphilis C."/>
            <person name="Detter J."/>
            <person name="Dirks B."/>
            <person name="Dubchak I."/>
            <person name="Duplessis S."/>
            <person name="Ehlting J."/>
            <person name="Ellis B."/>
            <person name="Gendler K."/>
            <person name="Goodstein D."/>
            <person name="Gribskov M."/>
            <person name="Grimwood J."/>
            <person name="Groover A."/>
            <person name="Gunter L."/>
            <person name="Hamberger B."/>
            <person name="Heinze B."/>
            <person name="Helariutta Y."/>
            <person name="Henrissat B."/>
            <person name="Holligan D."/>
            <person name="Holt R."/>
            <person name="Huang W."/>
            <person name="Islam-Faridi N."/>
            <person name="Jones S."/>
            <person name="Jones-Rhoades M."/>
            <person name="Jorgensen R."/>
            <person name="Joshi C."/>
            <person name="Kangasjarvi J."/>
            <person name="Karlsson J."/>
            <person name="Kelleher C."/>
            <person name="Kirkpatrick R."/>
            <person name="Kirst M."/>
            <person name="Kohler A."/>
            <person name="Kalluri U."/>
            <person name="Larimer F."/>
            <person name="Leebens-Mack J."/>
            <person name="Leple J.C."/>
            <person name="Locascio P."/>
            <person name="Lou Y."/>
            <person name="Lucas S."/>
            <person name="Martin F."/>
            <person name="Montanini B."/>
            <person name="Napoli C."/>
            <person name="Nelson D.R."/>
            <person name="Nelson C."/>
            <person name="Nieminen K."/>
            <person name="Nilsson O."/>
            <person name="Pereda V."/>
            <person name="Peter G."/>
            <person name="Philippe R."/>
            <person name="Pilate G."/>
            <person name="Poliakov A."/>
            <person name="Razumovskaya J."/>
            <person name="Richardson P."/>
            <person name="Rinaldi C."/>
            <person name="Ritland K."/>
            <person name="Rouze P."/>
            <person name="Ryaboy D."/>
            <person name="Schmutz J."/>
            <person name="Schrader J."/>
            <person name="Segerman B."/>
            <person name="Shin H."/>
            <person name="Siddiqui A."/>
            <person name="Sterky F."/>
            <person name="Terry A."/>
            <person name="Tsai C.J."/>
            <person name="Uberbacher E."/>
            <person name="Unneberg P."/>
            <person name="Vahala J."/>
            <person name="Wall K."/>
            <person name="Wessler S."/>
            <person name="Yang G."/>
            <person name="Yin T."/>
            <person name="Douglas C."/>
            <person name="Marra M."/>
            <person name="Sandberg G."/>
            <person name="Van de Peer Y."/>
            <person name="Rokhsar D."/>
        </authorList>
    </citation>
    <scope>NUCLEOTIDE SEQUENCE [LARGE SCALE GENOMIC DNA]</scope>
    <source>
        <strain evidence="2">cv. Nisqually</strain>
    </source>
</reference>
<sequence length="114" mass="12645">MAKYPPPLPCSNTQLNCLAPFCANFWPLDFLEKNFALSGSVGTLPFFSYMRVLVSTLCTKDSTCSEDLVLACVCSCVHIWPVPGLFFQIFQAGIVLGDGSWMTCCTFFYVLYPS</sequence>
<comment type="caution">
    <text evidence="1">The sequence shown here is derived from an EMBL/GenBank/DDBJ whole genome shotgun (WGS) entry which is preliminary data.</text>
</comment>
<keyword evidence="2" id="KW-1185">Reference proteome</keyword>
<protein>
    <submittedName>
        <fullName evidence="1">Uncharacterized protein</fullName>
    </submittedName>
</protein>